<feature type="region of interest" description="Disordered" evidence="2">
    <location>
        <begin position="822"/>
        <end position="911"/>
    </location>
</feature>
<feature type="compositionally biased region" description="Polar residues" evidence="2">
    <location>
        <begin position="1"/>
        <end position="25"/>
    </location>
</feature>
<evidence type="ECO:0000313" key="4">
    <source>
        <dbReference type="Proteomes" id="UP000614334"/>
    </source>
</evidence>
<reference evidence="3" key="1">
    <citation type="submission" date="2020-09" db="EMBL/GenBank/DDBJ databases">
        <title>Comparative genome analyses of four rice-infecting Rhizoctonia solani isolates reveal extensive enrichment of homogalacturonan modification genes.</title>
        <authorList>
            <person name="Lee D.-Y."/>
            <person name="Jeon J."/>
            <person name="Kim K.-T."/>
            <person name="Cheong K."/>
            <person name="Song H."/>
            <person name="Choi G."/>
            <person name="Ko J."/>
            <person name="Opiyo S.O."/>
            <person name="Zuo S."/>
            <person name="Madhav S."/>
            <person name="Lee Y.-H."/>
            <person name="Wang G.-L."/>
        </authorList>
    </citation>
    <scope>NUCLEOTIDE SEQUENCE</scope>
    <source>
        <strain evidence="3">AG1-IA B2</strain>
    </source>
</reference>
<dbReference type="PANTHER" id="PTHR23159">
    <property type="entry name" value="CENTROSOMAL PROTEIN 2"/>
    <property type="match status" value="1"/>
</dbReference>
<protein>
    <submittedName>
        <fullName evidence="3">Uncharacterized protein</fullName>
    </submittedName>
</protein>
<name>A0A8H7I640_9AGAM</name>
<accession>A0A8H7I640</accession>
<feature type="compositionally biased region" description="Low complexity" evidence="2">
    <location>
        <begin position="846"/>
        <end position="877"/>
    </location>
</feature>
<gene>
    <name evidence="3" type="ORF">RHS01_09282</name>
</gene>
<feature type="compositionally biased region" description="Low complexity" evidence="2">
    <location>
        <begin position="949"/>
        <end position="960"/>
    </location>
</feature>
<feature type="compositionally biased region" description="Polar residues" evidence="2">
    <location>
        <begin position="881"/>
        <end position="903"/>
    </location>
</feature>
<feature type="compositionally biased region" description="Low complexity" evidence="2">
    <location>
        <begin position="60"/>
        <end position="70"/>
    </location>
</feature>
<feature type="coiled-coil region" evidence="1">
    <location>
        <begin position="84"/>
        <end position="198"/>
    </location>
</feature>
<evidence type="ECO:0000256" key="1">
    <source>
        <dbReference type="SAM" id="Coils"/>
    </source>
</evidence>
<feature type="region of interest" description="Disordered" evidence="2">
    <location>
        <begin position="1"/>
        <end position="75"/>
    </location>
</feature>
<dbReference type="Gene3D" id="1.20.1170.10">
    <property type="match status" value="1"/>
</dbReference>
<comment type="caution">
    <text evidence="3">The sequence shown here is derived from an EMBL/GenBank/DDBJ whole genome shotgun (WGS) entry which is preliminary data.</text>
</comment>
<dbReference type="PANTHER" id="PTHR23159:SF31">
    <property type="entry name" value="CENTROSOME-ASSOCIATED PROTEIN CEP250 ISOFORM X1"/>
    <property type="match status" value="1"/>
</dbReference>
<feature type="compositionally biased region" description="Polar residues" evidence="2">
    <location>
        <begin position="785"/>
        <end position="806"/>
    </location>
</feature>
<feature type="region of interest" description="Disordered" evidence="2">
    <location>
        <begin position="785"/>
        <end position="808"/>
    </location>
</feature>
<evidence type="ECO:0000313" key="3">
    <source>
        <dbReference type="EMBL" id="KAF8750462.1"/>
    </source>
</evidence>
<dbReference type="Proteomes" id="UP000614334">
    <property type="component" value="Unassembled WGS sequence"/>
</dbReference>
<dbReference type="EMBL" id="JACYCF010000020">
    <property type="protein sequence ID" value="KAF8750462.1"/>
    <property type="molecule type" value="Genomic_DNA"/>
</dbReference>
<organism evidence="3 4">
    <name type="scientific">Rhizoctonia solani</name>
    <dbReference type="NCBI Taxonomy" id="456999"/>
    <lineage>
        <taxon>Eukaryota</taxon>
        <taxon>Fungi</taxon>
        <taxon>Dikarya</taxon>
        <taxon>Basidiomycota</taxon>
        <taxon>Agaricomycotina</taxon>
        <taxon>Agaricomycetes</taxon>
        <taxon>Cantharellales</taxon>
        <taxon>Ceratobasidiaceae</taxon>
        <taxon>Rhizoctonia</taxon>
    </lineage>
</organism>
<feature type="coiled-coil region" evidence="1">
    <location>
        <begin position="277"/>
        <end position="446"/>
    </location>
</feature>
<proteinExistence type="predicted"/>
<sequence>MSTSSNGSQRTQDSVARASTSSTSIAGVRLPSTADLFKPTSYSGLRPAPRSISSLKSTLPVPSEPESPVSDRQAAVVSKLLDTAKRLRGERDSESRRADFAEAELAAERASKSQASANLHASVEAEAKIAELAESLAAARSTIATFGRQSSPQPEQIGIHQHEIKRLEAHLGLTQDTVQELQDDLDQAGVREQALLEDATLAREERDAARQALAEGQFAESEQADEQTVALVHSIFDAIGHARTNKCTAEAYKDKLEAQIGQTKALQIQVEQRVAEVDLLMAQVDGVNARMSALRQELQTEQLRFAEEKSRADKAEERAEEAEQLAEAAKSTSDEDKTWAADYQKKLEDTQCELAESKQRFAELEDKLADFESAREELEACEAVLRGPGLLDLQRVELTTKANELDALKDEFVAATAELDSRTTQLASKTAELDALRMELETKTTELQYKDVQYSQLKNDHAALQAASRRFNLVSIRNKQTTWLSFEKPDARGEFESLQSGYDAKQVEFLSLQSGFTALQSEMEAKEAEVQRLNAALESGANGAELELKAAQGELQAAQDALAQLQQELESVRSELVKSTEIADVAGVEKSVMAGELRTAREQLGELRERIGQLEGLTQSGEEVKRELATAKEQLENAMAGRANLEQQLAAAQQQHETFQRQSEEMRQALGAAQARVTTMQDQLDDVEMQQLAEMESLRAQVAEVDDLRIQVAELEDTRAQVTELERLLRGSSCYEQRAEDELRSRVEGVNHLEAHVGALEEELRGVESLREEIRALQQMSTEQQQLISELQSRPASGNTATSSDAWNDYKNTKLDAAKVTQDAPPLQVPLPHNIRTQPHCPNEQSTASSTTGTSSLFTQSASSAGTSIFSSSGSTAKLPLSSTTASKFSKSMPSSRVPQSPSDLRPDPLCPTLALKSQVILTRPRPPRQPPALVPAMASRSTTTTIFSSQPAPASLAPAPDKEPSKSAQANEALRANAPFRTNFRLLRLDTRRGCDDHSSHAFTI</sequence>
<keyword evidence="1" id="KW-0175">Coiled coil</keyword>
<evidence type="ECO:0000256" key="2">
    <source>
        <dbReference type="SAM" id="MobiDB-lite"/>
    </source>
</evidence>
<dbReference type="AlphaFoldDB" id="A0A8H7I640"/>
<feature type="region of interest" description="Disordered" evidence="2">
    <location>
        <begin position="941"/>
        <end position="977"/>
    </location>
</feature>